<dbReference type="Pfam" id="PF00535">
    <property type="entry name" value="Glycos_transf_2"/>
    <property type="match status" value="1"/>
</dbReference>
<dbReference type="InterPro" id="IPR029044">
    <property type="entry name" value="Nucleotide-diphossugar_trans"/>
</dbReference>
<dbReference type="PANTHER" id="PTHR48090">
    <property type="entry name" value="UNDECAPRENYL-PHOSPHATE 4-DEOXY-4-FORMAMIDO-L-ARABINOSE TRANSFERASE-RELATED"/>
    <property type="match status" value="1"/>
</dbReference>
<dbReference type="CDD" id="cd04179">
    <property type="entry name" value="DPM_DPG-synthase_like"/>
    <property type="match status" value="1"/>
</dbReference>
<gene>
    <name evidence="2" type="ORF">E6Q11_02010</name>
</gene>
<reference evidence="2 3" key="1">
    <citation type="submission" date="2018-09" db="EMBL/GenBank/DDBJ databases">
        <title>Metagenome Assembled Genomes from an Advanced Water Purification Facility.</title>
        <authorList>
            <person name="Stamps B.W."/>
            <person name="Spear J.R."/>
        </authorList>
    </citation>
    <scope>NUCLEOTIDE SEQUENCE [LARGE SCALE GENOMIC DNA]</scope>
    <source>
        <strain evidence="2">Bin_63_2</strain>
    </source>
</reference>
<sequence length="229" mass="26077">MLSSEPIVIIALPAYNEASVIQSVIEEIRAASYTRIVIVDDGSRDETWQVAHDAGVTALRHRLNRGKGAATKTAIEAAKLLGADIIVTMDSDGQHNPKDIVRLINPLLENRADVALGTRLMNPVGMPWHKILANWIGNFLTWYIYGLWVTDSQSGFRAYSRRAAELIDTRSDRYDYESEVIRELYLHKLKYVEIPVEVRYTAYSMGKLERQSFINGIKTFGRMLWRIIH</sequence>
<dbReference type="Proteomes" id="UP000321026">
    <property type="component" value="Unassembled WGS sequence"/>
</dbReference>
<name>A0A5C7JBK8_9BACT</name>
<evidence type="ECO:0000313" key="3">
    <source>
        <dbReference type="Proteomes" id="UP000321026"/>
    </source>
</evidence>
<keyword evidence="2" id="KW-0808">Transferase</keyword>
<feature type="domain" description="Glycosyltransferase 2-like" evidence="1">
    <location>
        <begin position="10"/>
        <end position="164"/>
    </location>
</feature>
<proteinExistence type="predicted"/>
<dbReference type="EMBL" id="SSDS01000034">
    <property type="protein sequence ID" value="TXG77896.1"/>
    <property type="molecule type" value="Genomic_DNA"/>
</dbReference>
<dbReference type="GO" id="GO:0016740">
    <property type="term" value="F:transferase activity"/>
    <property type="evidence" value="ECO:0007669"/>
    <property type="project" value="UniProtKB-KW"/>
</dbReference>
<comment type="caution">
    <text evidence="2">The sequence shown here is derived from an EMBL/GenBank/DDBJ whole genome shotgun (WGS) entry which is preliminary data.</text>
</comment>
<evidence type="ECO:0000259" key="1">
    <source>
        <dbReference type="Pfam" id="PF00535"/>
    </source>
</evidence>
<organism evidence="2 3">
    <name type="scientific">Candidatus Dojkabacteria bacterium</name>
    <dbReference type="NCBI Taxonomy" id="2099670"/>
    <lineage>
        <taxon>Bacteria</taxon>
        <taxon>Candidatus Dojkabacteria</taxon>
    </lineage>
</organism>
<evidence type="ECO:0000313" key="2">
    <source>
        <dbReference type="EMBL" id="TXG77896.1"/>
    </source>
</evidence>
<protein>
    <submittedName>
        <fullName evidence="2">Glycosyltransferase family 2 protein</fullName>
    </submittedName>
</protein>
<dbReference type="InterPro" id="IPR050256">
    <property type="entry name" value="Glycosyltransferase_2"/>
</dbReference>
<dbReference type="InterPro" id="IPR001173">
    <property type="entry name" value="Glyco_trans_2-like"/>
</dbReference>
<dbReference type="SUPFAM" id="SSF53448">
    <property type="entry name" value="Nucleotide-diphospho-sugar transferases"/>
    <property type="match status" value="1"/>
</dbReference>
<accession>A0A5C7JBK8</accession>
<dbReference type="PANTHER" id="PTHR48090:SF7">
    <property type="entry name" value="RFBJ PROTEIN"/>
    <property type="match status" value="1"/>
</dbReference>
<dbReference type="Gene3D" id="3.90.550.10">
    <property type="entry name" value="Spore Coat Polysaccharide Biosynthesis Protein SpsA, Chain A"/>
    <property type="match status" value="1"/>
</dbReference>
<dbReference type="AlphaFoldDB" id="A0A5C7JBK8"/>